<name>A0AA88AMU3_FICCA</name>
<dbReference type="EMBL" id="BTGU01000062">
    <property type="protein sequence ID" value="GMN56252.1"/>
    <property type="molecule type" value="Genomic_DNA"/>
</dbReference>
<evidence type="ECO:0000313" key="1">
    <source>
        <dbReference type="EMBL" id="GMN56252.1"/>
    </source>
</evidence>
<evidence type="ECO:0000313" key="2">
    <source>
        <dbReference type="Proteomes" id="UP001187192"/>
    </source>
</evidence>
<organism evidence="1 2">
    <name type="scientific">Ficus carica</name>
    <name type="common">Common fig</name>
    <dbReference type="NCBI Taxonomy" id="3494"/>
    <lineage>
        <taxon>Eukaryota</taxon>
        <taxon>Viridiplantae</taxon>
        <taxon>Streptophyta</taxon>
        <taxon>Embryophyta</taxon>
        <taxon>Tracheophyta</taxon>
        <taxon>Spermatophyta</taxon>
        <taxon>Magnoliopsida</taxon>
        <taxon>eudicotyledons</taxon>
        <taxon>Gunneridae</taxon>
        <taxon>Pentapetalae</taxon>
        <taxon>rosids</taxon>
        <taxon>fabids</taxon>
        <taxon>Rosales</taxon>
        <taxon>Moraceae</taxon>
        <taxon>Ficeae</taxon>
        <taxon>Ficus</taxon>
    </lineage>
</organism>
<keyword evidence="2" id="KW-1185">Reference proteome</keyword>
<reference evidence="1" key="1">
    <citation type="submission" date="2023-07" db="EMBL/GenBank/DDBJ databases">
        <title>draft genome sequence of fig (Ficus carica).</title>
        <authorList>
            <person name="Takahashi T."/>
            <person name="Nishimura K."/>
        </authorList>
    </citation>
    <scope>NUCLEOTIDE SEQUENCE</scope>
</reference>
<proteinExistence type="predicted"/>
<sequence length="128" mass="14326">MNDSTRLPCARHHLNLGKCALVLVTYSIRFYIVDYNRSTHSDAPQGISCLAATSGIPKNNQAKSSAHPPNQRAHLQDTHVAEFYQLRNRGLTVEVKIHTSSFTVHVIIQINEINSRINPTTHQVDSRA</sequence>
<gene>
    <name evidence="1" type="ORF">TIFTF001_025359</name>
</gene>
<dbReference type="Proteomes" id="UP001187192">
    <property type="component" value="Unassembled WGS sequence"/>
</dbReference>
<protein>
    <submittedName>
        <fullName evidence="1">Uncharacterized protein</fullName>
    </submittedName>
</protein>
<dbReference type="AlphaFoldDB" id="A0AA88AMU3"/>
<comment type="caution">
    <text evidence="1">The sequence shown here is derived from an EMBL/GenBank/DDBJ whole genome shotgun (WGS) entry which is preliminary data.</text>
</comment>
<accession>A0AA88AMU3</accession>